<dbReference type="AlphaFoldDB" id="A0A369K9H5"/>
<keyword evidence="2" id="KW-0472">Membrane</keyword>
<evidence type="ECO:0000313" key="4">
    <source>
        <dbReference type="Proteomes" id="UP000253816"/>
    </source>
</evidence>
<keyword evidence="4" id="KW-1185">Reference proteome</keyword>
<sequence>MAPLPLAIWIIDKLAQEVQMCFALYSKRSPLLDRFVNWCRKHKEAVDRWALLGLSGYLFKLSGELLLPFAWYRSAFGLLTAFAAFLSFLYCLFYNELDDPYDMAKYADYEEQLRLGEQVHLPSLGLPLWGGWDLPLMSFDKPDWRTKPFLSEDFLSACAHAQSLQSLLTPESRLKLMRQTVADFFAQRPQEERQRRGNSLEDAIEELAISDPQGEWGGPANEEFERLTPREQHRLTENILTRSQTGASLRYLRWPRVQHSERLHPHVLCEAQNQVMMEIESFTPEVLLFELSPGKRHAESLHTHPISTVVETHGQPQATLTAPTEASPPPDRSRRRKQPAVLAGEDLEELEKIESVPLPEEDAHPKPSQEEQQDDVGCTIT</sequence>
<keyword evidence="2" id="KW-1133">Transmembrane helix</keyword>
<keyword evidence="2" id="KW-0812">Transmembrane</keyword>
<dbReference type="EMBL" id="QQBG01000025">
    <property type="protein sequence ID" value="RDB31249.1"/>
    <property type="molecule type" value="Genomic_DNA"/>
</dbReference>
<dbReference type="Proteomes" id="UP000253816">
    <property type="component" value="Unassembled WGS sequence"/>
</dbReference>
<feature type="transmembrane region" description="Helical" evidence="2">
    <location>
        <begin position="49"/>
        <end position="69"/>
    </location>
</feature>
<protein>
    <submittedName>
        <fullName evidence="3">Uncharacterized protein</fullName>
    </submittedName>
</protein>
<organism evidence="3 4">
    <name type="scientific">Candidatus Similichlamydia laticola</name>
    <dbReference type="NCBI Taxonomy" id="2170265"/>
    <lineage>
        <taxon>Bacteria</taxon>
        <taxon>Pseudomonadati</taxon>
        <taxon>Chlamydiota</taxon>
        <taxon>Chlamydiia</taxon>
        <taxon>Parachlamydiales</taxon>
        <taxon>Candidatus Parilichlamydiaceae</taxon>
        <taxon>Candidatus Similichlamydia</taxon>
    </lineage>
</organism>
<feature type="region of interest" description="Disordered" evidence="1">
    <location>
        <begin position="312"/>
        <end position="381"/>
    </location>
</feature>
<reference evidence="3 4" key="1">
    <citation type="submission" date="2018-07" db="EMBL/GenBank/DDBJ databases">
        <title>Comparative genomics of the Candidatus Parilichlamydiaceae reveals evidence of convergent evolution and genome reduction in the phylum Chlamydiae.</title>
        <authorList>
            <person name="Taylor-Brown A."/>
            <person name="Polkinghorne A."/>
        </authorList>
    </citation>
    <scope>NUCLEOTIDE SEQUENCE [LARGE SCALE GENOMIC DNA]</scope>
    <source>
        <strain evidence="3 4">Hat2</strain>
    </source>
</reference>
<gene>
    <name evidence="3" type="ORF">HAT2_00648</name>
</gene>
<feature type="transmembrane region" description="Helical" evidence="2">
    <location>
        <begin position="75"/>
        <end position="95"/>
    </location>
</feature>
<evidence type="ECO:0000313" key="3">
    <source>
        <dbReference type="EMBL" id="RDB31249.1"/>
    </source>
</evidence>
<evidence type="ECO:0000256" key="1">
    <source>
        <dbReference type="SAM" id="MobiDB-lite"/>
    </source>
</evidence>
<comment type="caution">
    <text evidence="3">The sequence shown here is derived from an EMBL/GenBank/DDBJ whole genome shotgun (WGS) entry which is preliminary data.</text>
</comment>
<accession>A0A369K9H5</accession>
<proteinExistence type="predicted"/>
<name>A0A369K9H5_9BACT</name>
<evidence type="ECO:0000256" key="2">
    <source>
        <dbReference type="SAM" id="Phobius"/>
    </source>
</evidence>
<feature type="compositionally biased region" description="Polar residues" evidence="1">
    <location>
        <begin position="312"/>
        <end position="324"/>
    </location>
</feature>